<evidence type="ECO:0000313" key="3">
    <source>
        <dbReference type="Proteomes" id="UP000324897"/>
    </source>
</evidence>
<evidence type="ECO:0000313" key="2">
    <source>
        <dbReference type="EMBL" id="TVU29887.1"/>
    </source>
</evidence>
<proteinExistence type="predicted"/>
<dbReference type="EMBL" id="RWGY01000011">
    <property type="protein sequence ID" value="TVU29887.1"/>
    <property type="molecule type" value="Genomic_DNA"/>
</dbReference>
<feature type="compositionally biased region" description="Gly residues" evidence="1">
    <location>
        <begin position="1"/>
        <end position="10"/>
    </location>
</feature>
<feature type="region of interest" description="Disordered" evidence="1">
    <location>
        <begin position="1"/>
        <end position="54"/>
    </location>
</feature>
<name>A0A5J9V3C1_9POAL</name>
<dbReference type="Proteomes" id="UP000324897">
    <property type="component" value="Chromosome 1"/>
</dbReference>
<dbReference type="AlphaFoldDB" id="A0A5J9V3C1"/>
<keyword evidence="3" id="KW-1185">Reference proteome</keyword>
<evidence type="ECO:0000256" key="1">
    <source>
        <dbReference type="SAM" id="MobiDB-lite"/>
    </source>
</evidence>
<protein>
    <submittedName>
        <fullName evidence="2">Uncharacterized protein</fullName>
    </submittedName>
</protein>
<feature type="non-terminal residue" evidence="2">
    <location>
        <position position="1"/>
    </location>
</feature>
<reference evidence="2 3" key="1">
    <citation type="journal article" date="2019" name="Sci. Rep.">
        <title>A high-quality genome of Eragrostis curvula grass provides insights into Poaceae evolution and supports new strategies to enhance forage quality.</title>
        <authorList>
            <person name="Carballo J."/>
            <person name="Santos B.A.C.M."/>
            <person name="Zappacosta D."/>
            <person name="Garbus I."/>
            <person name="Selva J.P."/>
            <person name="Gallo C.A."/>
            <person name="Diaz A."/>
            <person name="Albertini E."/>
            <person name="Caccamo M."/>
            <person name="Echenique V."/>
        </authorList>
    </citation>
    <scope>NUCLEOTIDE SEQUENCE [LARGE SCALE GENOMIC DNA]</scope>
    <source>
        <strain evidence="3">cv. Victoria</strain>
        <tissue evidence="2">Leaf</tissue>
    </source>
</reference>
<organism evidence="2 3">
    <name type="scientific">Eragrostis curvula</name>
    <name type="common">weeping love grass</name>
    <dbReference type="NCBI Taxonomy" id="38414"/>
    <lineage>
        <taxon>Eukaryota</taxon>
        <taxon>Viridiplantae</taxon>
        <taxon>Streptophyta</taxon>
        <taxon>Embryophyta</taxon>
        <taxon>Tracheophyta</taxon>
        <taxon>Spermatophyta</taxon>
        <taxon>Magnoliopsida</taxon>
        <taxon>Liliopsida</taxon>
        <taxon>Poales</taxon>
        <taxon>Poaceae</taxon>
        <taxon>PACMAD clade</taxon>
        <taxon>Chloridoideae</taxon>
        <taxon>Eragrostideae</taxon>
        <taxon>Eragrostidinae</taxon>
        <taxon>Eragrostis</taxon>
    </lineage>
</organism>
<sequence length="115" mass="12082">LAGDGFGAGGSSISQQQPNKREAPCPGLSPSEAAAESRVALPPPPEFGPPPLDLRSSSSIPCFARLLHALHLRAARRLPASQASPRFPSAKQGIRLLFVPEHTERGIDQDIGVVT</sequence>
<accession>A0A5J9V3C1</accession>
<feature type="compositionally biased region" description="Pro residues" evidence="1">
    <location>
        <begin position="41"/>
        <end position="52"/>
    </location>
</feature>
<comment type="caution">
    <text evidence="2">The sequence shown here is derived from an EMBL/GenBank/DDBJ whole genome shotgun (WGS) entry which is preliminary data.</text>
</comment>
<gene>
    <name evidence="2" type="ORF">EJB05_21478</name>
</gene>